<dbReference type="SUPFAM" id="SSF55890">
    <property type="entry name" value="Sporulation response regulatory protein Spo0B"/>
    <property type="match status" value="1"/>
</dbReference>
<keyword evidence="13" id="KW-0472">Membrane</keyword>
<evidence type="ECO:0000256" key="4">
    <source>
        <dbReference type="ARBA" id="ARBA00022475"/>
    </source>
</evidence>
<evidence type="ECO:0000256" key="3">
    <source>
        <dbReference type="ARBA" id="ARBA00012438"/>
    </source>
</evidence>
<sequence length="536" mass="59051">MKMRKVSLETKILGLVLSLSLFLIILLTTSFSYMEGRQIAKDKGQLALELSKTVSFMPTVTDAFETDDPAGIIQPIVEKIRRETGAEFIVVGNAEGIRYSHPLASEIGKRMEGGDNSRAIREGEYYVSEAAGSLGLSIRGKSPVFNEAGKIIGIVSVGFLVDDVRAQIFKDLSKEMIVSLVAIMISIIGSYMLARSIRKDTLGLEPFEIANLYKEKNAVLHSVKEGILAIDQNGSITSMNQPAKKLLDIKESVRHLNVDNVDGLFPSKYLFEVLKSGEPQVDKEISWKDKSVIVNCTPIFDSEGVSGVVASFRDRTEIEEMVNTLSEVKMHSEDLRAQTHEFTNKLYVLSGLIQLGEYDEAIEMIQSETSELHSLNRVVFEQIKDTKVQALLLGKIGKASEKKIIFEIDAQSYLEKLPDHIKLSQLTLILGNIIDNALEAVSSMEEPRVKFFATDIGNDMVFEVSDNGKGIPEDAIAHIFDRGFTSKNSGSPSGYGLSNADHVVKELGGIIEVQSEDGNTIFTVYLPKEQRGGKGC</sequence>
<dbReference type="InterPro" id="IPR004358">
    <property type="entry name" value="Sig_transdc_His_kin-like_C"/>
</dbReference>
<dbReference type="InterPro" id="IPR035965">
    <property type="entry name" value="PAS-like_dom_sf"/>
</dbReference>
<dbReference type="InterPro" id="IPR033463">
    <property type="entry name" value="sCache_3"/>
</dbReference>
<dbReference type="InterPro" id="IPR016120">
    <property type="entry name" value="Sig_transdc_His_kin_SpoOB"/>
</dbReference>
<keyword evidence="12" id="KW-0902">Two-component regulatory system</keyword>
<gene>
    <name evidence="15" type="ORF">BS1321_18450</name>
</gene>
<dbReference type="InterPro" id="IPR003594">
    <property type="entry name" value="HATPase_dom"/>
</dbReference>
<dbReference type="OrthoDB" id="9792686at2"/>
<evidence type="ECO:0000256" key="12">
    <source>
        <dbReference type="ARBA" id="ARBA00023012"/>
    </source>
</evidence>
<reference evidence="15 16" key="1">
    <citation type="submission" date="2016-10" db="EMBL/GenBank/DDBJ databases">
        <title>The whole genome sequencing and assembly of Bacillus simplex DSM 1321 strain.</title>
        <authorList>
            <person name="Park M.-K."/>
            <person name="Lee Y.-J."/>
            <person name="Yi H."/>
            <person name="Bahn Y.-S."/>
            <person name="Kim J.F."/>
            <person name="Lee D.-W."/>
        </authorList>
    </citation>
    <scope>NUCLEOTIDE SEQUENCE [LARGE SCALE GENOMIC DNA]</scope>
    <source>
        <strain evidence="15 16">DSM 1321</strain>
    </source>
</reference>
<comment type="subcellular location">
    <subcellularLocation>
        <location evidence="2">Cell membrane</location>
        <topology evidence="2">Multi-pass membrane protein</topology>
    </subcellularLocation>
</comment>
<keyword evidence="9" id="KW-0418">Kinase</keyword>
<evidence type="ECO:0000256" key="2">
    <source>
        <dbReference type="ARBA" id="ARBA00004651"/>
    </source>
</evidence>
<keyword evidence="7" id="KW-0812">Transmembrane</keyword>
<organism evidence="15 16">
    <name type="scientific">Peribacillus simplex NBRC 15720 = DSM 1321</name>
    <dbReference type="NCBI Taxonomy" id="1349754"/>
    <lineage>
        <taxon>Bacteria</taxon>
        <taxon>Bacillati</taxon>
        <taxon>Bacillota</taxon>
        <taxon>Bacilli</taxon>
        <taxon>Bacillales</taxon>
        <taxon>Bacillaceae</taxon>
        <taxon>Peribacillus</taxon>
    </lineage>
</organism>
<dbReference type="PRINTS" id="PR00344">
    <property type="entry name" value="BCTRLSENSOR"/>
</dbReference>
<dbReference type="SMART" id="SM00387">
    <property type="entry name" value="HATPase_c"/>
    <property type="match status" value="1"/>
</dbReference>
<evidence type="ECO:0000256" key="11">
    <source>
        <dbReference type="ARBA" id="ARBA00022989"/>
    </source>
</evidence>
<dbReference type="Gene3D" id="3.30.565.10">
    <property type="entry name" value="Histidine kinase-like ATPase, C-terminal domain"/>
    <property type="match status" value="1"/>
</dbReference>
<dbReference type="Pfam" id="PF14689">
    <property type="entry name" value="SPOB_a"/>
    <property type="match status" value="1"/>
</dbReference>
<evidence type="ECO:0000256" key="5">
    <source>
        <dbReference type="ARBA" id="ARBA00022553"/>
    </source>
</evidence>
<evidence type="ECO:0000313" key="15">
    <source>
        <dbReference type="EMBL" id="ASS95708.1"/>
    </source>
</evidence>
<keyword evidence="5" id="KW-0597">Phosphoprotein</keyword>
<dbReference type="GO" id="GO:0005524">
    <property type="term" value="F:ATP binding"/>
    <property type="evidence" value="ECO:0007669"/>
    <property type="project" value="UniProtKB-KW"/>
</dbReference>
<dbReference type="PANTHER" id="PTHR43547:SF3">
    <property type="entry name" value="SENSOR PROTEIN CITS"/>
    <property type="match status" value="1"/>
</dbReference>
<dbReference type="Gene3D" id="3.30.450.20">
    <property type="entry name" value="PAS domain"/>
    <property type="match status" value="2"/>
</dbReference>
<dbReference type="PANTHER" id="PTHR43547">
    <property type="entry name" value="TWO-COMPONENT HISTIDINE KINASE"/>
    <property type="match status" value="1"/>
</dbReference>
<dbReference type="SUPFAM" id="SSF103190">
    <property type="entry name" value="Sensory domain-like"/>
    <property type="match status" value="1"/>
</dbReference>
<dbReference type="InterPro" id="IPR029151">
    <property type="entry name" value="Sensor-like_sf"/>
</dbReference>
<dbReference type="SUPFAM" id="SSF55874">
    <property type="entry name" value="ATPase domain of HSP90 chaperone/DNA topoisomerase II/histidine kinase"/>
    <property type="match status" value="1"/>
</dbReference>
<evidence type="ECO:0000256" key="6">
    <source>
        <dbReference type="ARBA" id="ARBA00022679"/>
    </source>
</evidence>
<dbReference type="Gene3D" id="1.10.287.130">
    <property type="match status" value="1"/>
</dbReference>
<dbReference type="Proteomes" id="UP000214618">
    <property type="component" value="Chromosome"/>
</dbReference>
<proteinExistence type="predicted"/>
<evidence type="ECO:0000313" key="16">
    <source>
        <dbReference type="Proteomes" id="UP000214618"/>
    </source>
</evidence>
<evidence type="ECO:0000256" key="1">
    <source>
        <dbReference type="ARBA" id="ARBA00000085"/>
    </source>
</evidence>
<dbReference type="PROSITE" id="PS50109">
    <property type="entry name" value="HIS_KIN"/>
    <property type="match status" value="1"/>
</dbReference>
<dbReference type="Pfam" id="PF02518">
    <property type="entry name" value="HATPase_c"/>
    <property type="match status" value="1"/>
</dbReference>
<keyword evidence="8" id="KW-0547">Nucleotide-binding</keyword>
<dbReference type="AlphaFoldDB" id="A0A223EKD5"/>
<dbReference type="GO" id="GO:0000155">
    <property type="term" value="F:phosphorelay sensor kinase activity"/>
    <property type="evidence" value="ECO:0007669"/>
    <property type="project" value="InterPro"/>
</dbReference>
<dbReference type="SUPFAM" id="SSF55785">
    <property type="entry name" value="PYP-like sensor domain (PAS domain)"/>
    <property type="match status" value="1"/>
</dbReference>
<keyword evidence="4" id="KW-1003">Cell membrane</keyword>
<dbReference type="Pfam" id="PF17203">
    <property type="entry name" value="sCache_3_2"/>
    <property type="match status" value="1"/>
</dbReference>
<comment type="catalytic activity">
    <reaction evidence="1">
        <text>ATP + protein L-histidine = ADP + protein N-phospho-L-histidine.</text>
        <dbReference type="EC" id="2.7.13.3"/>
    </reaction>
</comment>
<feature type="domain" description="Histidine kinase" evidence="14">
    <location>
        <begin position="337"/>
        <end position="530"/>
    </location>
</feature>
<evidence type="ECO:0000256" key="10">
    <source>
        <dbReference type="ARBA" id="ARBA00022840"/>
    </source>
</evidence>
<dbReference type="InterPro" id="IPR036890">
    <property type="entry name" value="HATPase_C_sf"/>
</dbReference>
<evidence type="ECO:0000259" key="14">
    <source>
        <dbReference type="PROSITE" id="PS50109"/>
    </source>
</evidence>
<evidence type="ECO:0000256" key="7">
    <source>
        <dbReference type="ARBA" id="ARBA00022692"/>
    </source>
</evidence>
<keyword evidence="6" id="KW-0808">Transferase</keyword>
<dbReference type="EMBL" id="CP017704">
    <property type="protein sequence ID" value="ASS95708.1"/>
    <property type="molecule type" value="Genomic_DNA"/>
</dbReference>
<dbReference type="FunFam" id="3.30.450.20:FF:000018">
    <property type="entry name" value="Sensor histidine kinase DcuS"/>
    <property type="match status" value="1"/>
</dbReference>
<evidence type="ECO:0000256" key="8">
    <source>
        <dbReference type="ARBA" id="ARBA00022741"/>
    </source>
</evidence>
<name>A0A223EKD5_9BACI</name>
<evidence type="ECO:0000256" key="9">
    <source>
        <dbReference type="ARBA" id="ARBA00022777"/>
    </source>
</evidence>
<dbReference type="InterPro" id="IPR039506">
    <property type="entry name" value="SPOB_a"/>
</dbReference>
<protein>
    <recommendedName>
        <fullName evidence="3">histidine kinase</fullName>
        <ecNumber evidence="3">2.7.13.3</ecNumber>
    </recommendedName>
</protein>
<evidence type="ECO:0000256" key="13">
    <source>
        <dbReference type="ARBA" id="ARBA00023136"/>
    </source>
</evidence>
<dbReference type="EC" id="2.7.13.3" evidence="3"/>
<accession>A0A223EKD5</accession>
<dbReference type="InterPro" id="IPR005467">
    <property type="entry name" value="His_kinase_dom"/>
</dbReference>
<dbReference type="GO" id="GO:0005886">
    <property type="term" value="C:plasma membrane"/>
    <property type="evidence" value="ECO:0007669"/>
    <property type="project" value="UniProtKB-SubCell"/>
</dbReference>
<keyword evidence="10" id="KW-0067">ATP-binding</keyword>
<keyword evidence="11" id="KW-1133">Transmembrane helix</keyword>